<dbReference type="STRING" id="333673.A0A3M0KLG1"/>
<comment type="caution">
    <text evidence="1">The sequence shown here is derived from an EMBL/GenBank/DDBJ whole genome shotgun (WGS) entry which is preliminary data.</text>
</comment>
<name>A0A3M0KLG1_HIRRU</name>
<proteinExistence type="predicted"/>
<gene>
    <name evidence="1" type="ORF">DUI87_09180</name>
</gene>
<keyword evidence="2" id="KW-1185">Reference proteome</keyword>
<dbReference type="AlphaFoldDB" id="A0A3M0KLG1"/>
<organism evidence="1 2">
    <name type="scientific">Hirundo rustica rustica</name>
    <dbReference type="NCBI Taxonomy" id="333673"/>
    <lineage>
        <taxon>Eukaryota</taxon>
        <taxon>Metazoa</taxon>
        <taxon>Chordata</taxon>
        <taxon>Craniata</taxon>
        <taxon>Vertebrata</taxon>
        <taxon>Euteleostomi</taxon>
        <taxon>Archelosauria</taxon>
        <taxon>Archosauria</taxon>
        <taxon>Dinosauria</taxon>
        <taxon>Saurischia</taxon>
        <taxon>Theropoda</taxon>
        <taxon>Coelurosauria</taxon>
        <taxon>Aves</taxon>
        <taxon>Neognathae</taxon>
        <taxon>Neoaves</taxon>
        <taxon>Telluraves</taxon>
        <taxon>Australaves</taxon>
        <taxon>Passeriformes</taxon>
        <taxon>Sylvioidea</taxon>
        <taxon>Hirundinidae</taxon>
        <taxon>Hirundo</taxon>
    </lineage>
</organism>
<dbReference type="OrthoDB" id="426210at2759"/>
<dbReference type="EMBL" id="QRBI01000105">
    <property type="protein sequence ID" value="RMC14092.1"/>
    <property type="molecule type" value="Genomic_DNA"/>
</dbReference>
<evidence type="ECO:0000313" key="2">
    <source>
        <dbReference type="Proteomes" id="UP000269221"/>
    </source>
</evidence>
<evidence type="ECO:0000313" key="1">
    <source>
        <dbReference type="EMBL" id="RMC14092.1"/>
    </source>
</evidence>
<accession>A0A3M0KLG1</accession>
<sequence length="251" mass="28458">MEGAPVTEDAEKLEMLNAFFSLVFTDNASFLEYLTQKTRHNEAAHERSGQSEEVPEDWKKADVTVVFRNDKKENPENCWPVNPLERDRDILSKFADNRKLGGAASTPECCAALQKGFDRLERWTERKFSEGKCRVLHLGRSNHMDRHRLGIGLLESSCTGKDFGVLVDKKLSMSQQCAHVDEKADGVLGCIRKSIASRLREMILPLYSALVGPHQECCVQLWAPQDKRDMELLEQVQWRAMKGLRIGASPL</sequence>
<evidence type="ECO:0008006" key="3">
    <source>
        <dbReference type="Google" id="ProtNLM"/>
    </source>
</evidence>
<dbReference type="Proteomes" id="UP000269221">
    <property type="component" value="Unassembled WGS sequence"/>
</dbReference>
<reference evidence="1 2" key="1">
    <citation type="submission" date="2018-07" db="EMBL/GenBank/DDBJ databases">
        <title>A high quality draft genome assembly of the barn swallow (H. rustica rustica).</title>
        <authorList>
            <person name="Formenti G."/>
            <person name="Chiara M."/>
            <person name="Poveda L."/>
            <person name="Francoijs K.-J."/>
            <person name="Bonisoli-Alquati A."/>
            <person name="Canova L."/>
            <person name="Gianfranceschi L."/>
            <person name="Horner D.S."/>
            <person name="Saino N."/>
        </authorList>
    </citation>
    <scope>NUCLEOTIDE SEQUENCE [LARGE SCALE GENOMIC DNA]</scope>
    <source>
        <strain evidence="1">Chelidonia</strain>
        <tissue evidence="1">Blood</tissue>
    </source>
</reference>
<dbReference type="PANTHER" id="PTHR33332">
    <property type="entry name" value="REVERSE TRANSCRIPTASE DOMAIN-CONTAINING PROTEIN"/>
    <property type="match status" value="1"/>
</dbReference>
<protein>
    <recommendedName>
        <fullName evidence="3">Rna-directed dna polymerase from mobile element jockey-like</fullName>
    </recommendedName>
</protein>